<comment type="caution">
    <text evidence="1">The sequence shown here is derived from an EMBL/GenBank/DDBJ whole genome shotgun (WGS) entry which is preliminary data.</text>
</comment>
<name>A0A0F9KHK5_9ZZZZ</name>
<sequence>MKTFIVQLKDTHLSDFNLLAIVEANNPLDAICKLSLVNEFDPGLTDEYQVYQLDELTNLFYDDH</sequence>
<proteinExistence type="predicted"/>
<dbReference type="EMBL" id="LAZR01013508">
    <property type="protein sequence ID" value="KKM21638.1"/>
    <property type="molecule type" value="Genomic_DNA"/>
</dbReference>
<evidence type="ECO:0000313" key="1">
    <source>
        <dbReference type="EMBL" id="KKM21638.1"/>
    </source>
</evidence>
<dbReference type="AlphaFoldDB" id="A0A0F9KHK5"/>
<reference evidence="1" key="1">
    <citation type="journal article" date="2015" name="Nature">
        <title>Complex archaea that bridge the gap between prokaryotes and eukaryotes.</title>
        <authorList>
            <person name="Spang A."/>
            <person name="Saw J.H."/>
            <person name="Jorgensen S.L."/>
            <person name="Zaremba-Niedzwiedzka K."/>
            <person name="Martijn J."/>
            <person name="Lind A.E."/>
            <person name="van Eijk R."/>
            <person name="Schleper C."/>
            <person name="Guy L."/>
            <person name="Ettema T.J."/>
        </authorList>
    </citation>
    <scope>NUCLEOTIDE SEQUENCE</scope>
</reference>
<organism evidence="1">
    <name type="scientific">marine sediment metagenome</name>
    <dbReference type="NCBI Taxonomy" id="412755"/>
    <lineage>
        <taxon>unclassified sequences</taxon>
        <taxon>metagenomes</taxon>
        <taxon>ecological metagenomes</taxon>
    </lineage>
</organism>
<accession>A0A0F9KHK5</accession>
<gene>
    <name evidence="1" type="ORF">LCGC14_1633390</name>
</gene>
<protein>
    <submittedName>
        <fullName evidence="1">Uncharacterized protein</fullName>
    </submittedName>
</protein>